<organism evidence="1 2">
    <name type="scientific">Brassicogethes aeneus</name>
    <name type="common">Rape pollen beetle</name>
    <name type="synonym">Meligethes aeneus</name>
    <dbReference type="NCBI Taxonomy" id="1431903"/>
    <lineage>
        <taxon>Eukaryota</taxon>
        <taxon>Metazoa</taxon>
        <taxon>Ecdysozoa</taxon>
        <taxon>Arthropoda</taxon>
        <taxon>Hexapoda</taxon>
        <taxon>Insecta</taxon>
        <taxon>Pterygota</taxon>
        <taxon>Neoptera</taxon>
        <taxon>Endopterygota</taxon>
        <taxon>Coleoptera</taxon>
        <taxon>Polyphaga</taxon>
        <taxon>Cucujiformia</taxon>
        <taxon>Nitidulidae</taxon>
        <taxon>Meligethinae</taxon>
        <taxon>Brassicogethes</taxon>
    </lineage>
</organism>
<gene>
    <name evidence="1" type="ORF">MELIAE_LOCUS1185</name>
</gene>
<keyword evidence="2" id="KW-1185">Reference proteome</keyword>
<proteinExistence type="predicted"/>
<name>A0A9P0ATP1_BRAAE</name>
<dbReference type="AlphaFoldDB" id="A0A9P0ATP1"/>
<evidence type="ECO:0000313" key="2">
    <source>
        <dbReference type="Proteomes" id="UP001154078"/>
    </source>
</evidence>
<sequence>MSKRTREILKLAARQVQIVENVNIEIIDYQPSLSEDNDPHLLNQFDVMESNMLYTMDIDKKTEEIYTETEITGMTYCDTLEVIDLEKDNCNEIEVPYAEKTDRQNIEGAMDTEDAGWHEVDGGTSLNSDISDDSDYITPKLVTYSGSDSNCSDEMPIKNKKRRKNFQVDKSTWFSEMNRKRRESGKRYYGRTKINGKWTYDIERKPRKLKERCKFKYKNGSMKCSQITEGQRKNISDYFWSLTWGEKKVFVDSTVKSDFIKRPRKVPDQSRRNHTFKYFSKIGDQELECVEQCP</sequence>
<dbReference type="OrthoDB" id="6780873at2759"/>
<accession>A0A9P0ATP1</accession>
<dbReference type="Proteomes" id="UP001154078">
    <property type="component" value="Chromosome 1"/>
</dbReference>
<reference evidence="1" key="1">
    <citation type="submission" date="2021-12" db="EMBL/GenBank/DDBJ databases">
        <authorList>
            <person name="King R."/>
        </authorList>
    </citation>
    <scope>NUCLEOTIDE SEQUENCE</scope>
</reference>
<dbReference type="EMBL" id="OV121132">
    <property type="protein sequence ID" value="CAH0547141.1"/>
    <property type="molecule type" value="Genomic_DNA"/>
</dbReference>
<evidence type="ECO:0000313" key="1">
    <source>
        <dbReference type="EMBL" id="CAH0547141.1"/>
    </source>
</evidence>
<protein>
    <submittedName>
        <fullName evidence="1">Uncharacterized protein</fullName>
    </submittedName>
</protein>